<gene>
    <name evidence="6" type="ORF">JQN70_16170</name>
</gene>
<accession>A0ABS2CQ52</accession>
<dbReference type="InterPro" id="IPR020622">
    <property type="entry name" value="Ala_racemase_pyridoxalP-BS"/>
</dbReference>
<evidence type="ECO:0000256" key="3">
    <source>
        <dbReference type="ARBA" id="ARBA00023235"/>
    </source>
</evidence>
<comment type="function">
    <text evidence="4">Catalyzes the interconversion of L-alanine and D-alanine. May also act on other amino acids.</text>
</comment>
<dbReference type="Gene3D" id="2.40.37.10">
    <property type="entry name" value="Lyase, Ornithine Decarboxylase, Chain A, domain 1"/>
    <property type="match status" value="1"/>
</dbReference>
<dbReference type="PROSITE" id="PS00395">
    <property type="entry name" value="ALANINE_RACEMASE"/>
    <property type="match status" value="1"/>
</dbReference>
<evidence type="ECO:0000256" key="2">
    <source>
        <dbReference type="ARBA" id="ARBA00022898"/>
    </source>
</evidence>
<dbReference type="InterPro" id="IPR011079">
    <property type="entry name" value="Ala_racemase_C"/>
</dbReference>
<dbReference type="CDD" id="cd00430">
    <property type="entry name" value="PLPDE_III_AR"/>
    <property type="match status" value="1"/>
</dbReference>
<feature type="binding site" evidence="4">
    <location>
        <position position="147"/>
    </location>
    <ligand>
        <name>substrate</name>
    </ligand>
</feature>
<evidence type="ECO:0000313" key="6">
    <source>
        <dbReference type="EMBL" id="MBM6401935.1"/>
    </source>
</evidence>
<sequence>MTAPTTPSAPASTPAGASAWVTVDAAAIRDNVAELVRRAAPAHVLAVVKADAYGHGLVTAARAALVGGATWLGVAQLDEALALRTAGVTAPLLTWIYPPHADIAGAADAGIDVTVGSAWNLEAVVAVARERGRPVRVQAKVDTGLGRGGVLTDWSEFTAALARAVAEGAVELTGTWSHFAWADAPQHPTVRAQQDRFVEAVAELERAGLDPGLRHLANSAATLTNPDAHFDLVRPGLAVYGLSPVPDLGSPQDFGLREAMRVTARLTQVKQARAGQGVSYGHEYTTDRDTVLGLVPMGYADGIPRHAGNAGPVQVRGRRHTVAGRVCMDQFMIDLGPGTDAAPGDEVTVLGRGADGEPTAQDWAEAAGTINYEVVTRMAPRLPRVVVGAQDDA</sequence>
<dbReference type="GO" id="GO:0008784">
    <property type="term" value="F:alanine racemase activity"/>
    <property type="evidence" value="ECO:0007669"/>
    <property type="project" value="UniProtKB-EC"/>
</dbReference>
<dbReference type="PANTHER" id="PTHR30511">
    <property type="entry name" value="ALANINE RACEMASE"/>
    <property type="match status" value="1"/>
</dbReference>
<dbReference type="InterPro" id="IPR000821">
    <property type="entry name" value="Ala_racemase"/>
</dbReference>
<evidence type="ECO:0000256" key="1">
    <source>
        <dbReference type="ARBA" id="ARBA00001933"/>
    </source>
</evidence>
<protein>
    <recommendedName>
        <fullName evidence="4">Alanine racemase</fullName>
        <ecNumber evidence="4">5.1.1.1</ecNumber>
    </recommendedName>
</protein>
<feature type="domain" description="Alanine racemase C-terminal" evidence="5">
    <location>
        <begin position="259"/>
        <end position="387"/>
    </location>
</feature>
<keyword evidence="2 4" id="KW-0663">Pyridoxal phosphate</keyword>
<evidence type="ECO:0000313" key="7">
    <source>
        <dbReference type="Proteomes" id="UP001430172"/>
    </source>
</evidence>
<dbReference type="InterPro" id="IPR029066">
    <property type="entry name" value="PLP-binding_barrel"/>
</dbReference>
<dbReference type="Pfam" id="PF00842">
    <property type="entry name" value="Ala_racemase_C"/>
    <property type="match status" value="1"/>
</dbReference>
<dbReference type="SMART" id="SM01005">
    <property type="entry name" value="Ala_racemase_C"/>
    <property type="match status" value="1"/>
</dbReference>
<dbReference type="NCBIfam" id="TIGR00492">
    <property type="entry name" value="alr"/>
    <property type="match status" value="1"/>
</dbReference>
<feature type="modified residue" description="N6-(pyridoxal phosphate)lysine" evidence="4">
    <location>
        <position position="49"/>
    </location>
</feature>
<dbReference type="Gene3D" id="3.20.20.10">
    <property type="entry name" value="Alanine racemase"/>
    <property type="match status" value="1"/>
</dbReference>
<dbReference type="InterPro" id="IPR009006">
    <property type="entry name" value="Ala_racemase/Decarboxylase_C"/>
</dbReference>
<dbReference type="SUPFAM" id="SSF51419">
    <property type="entry name" value="PLP-binding barrel"/>
    <property type="match status" value="1"/>
</dbReference>
<dbReference type="EC" id="5.1.1.1" evidence="4"/>
<feature type="active site" description="Proton acceptor; specific for L-alanine" evidence="4">
    <location>
        <position position="280"/>
    </location>
</feature>
<dbReference type="EMBL" id="JAFDVD010000019">
    <property type="protein sequence ID" value="MBM6401935.1"/>
    <property type="molecule type" value="Genomic_DNA"/>
</dbReference>
<dbReference type="PANTHER" id="PTHR30511:SF0">
    <property type="entry name" value="ALANINE RACEMASE, CATABOLIC-RELATED"/>
    <property type="match status" value="1"/>
</dbReference>
<comment type="cofactor">
    <cofactor evidence="1 4">
        <name>pyridoxal 5'-phosphate</name>
        <dbReference type="ChEBI" id="CHEBI:597326"/>
    </cofactor>
</comment>
<feature type="binding site" evidence="4">
    <location>
        <position position="328"/>
    </location>
    <ligand>
        <name>substrate</name>
    </ligand>
</feature>
<dbReference type="Proteomes" id="UP001430172">
    <property type="component" value="Unassembled WGS sequence"/>
</dbReference>
<evidence type="ECO:0000256" key="4">
    <source>
        <dbReference type="HAMAP-Rule" id="MF_01201"/>
    </source>
</evidence>
<dbReference type="PRINTS" id="PR00992">
    <property type="entry name" value="ALARACEMASE"/>
</dbReference>
<evidence type="ECO:0000259" key="5">
    <source>
        <dbReference type="SMART" id="SM01005"/>
    </source>
</evidence>
<comment type="caution">
    <text evidence="6">The sequence shown here is derived from an EMBL/GenBank/DDBJ whole genome shotgun (WGS) entry which is preliminary data.</text>
</comment>
<feature type="active site" description="Proton acceptor; specific for D-alanine" evidence="4">
    <location>
        <position position="49"/>
    </location>
</feature>
<dbReference type="SUPFAM" id="SSF50621">
    <property type="entry name" value="Alanine racemase C-terminal domain-like"/>
    <property type="match status" value="1"/>
</dbReference>
<dbReference type="RefSeq" id="WP_204132408.1">
    <property type="nucleotide sequence ID" value="NZ_JAFDVD010000019.1"/>
</dbReference>
<dbReference type="InterPro" id="IPR001608">
    <property type="entry name" value="Ala_racemase_N"/>
</dbReference>
<organism evidence="6 7">
    <name type="scientific">Phycicoccus sonneratiae</name>
    <dbReference type="NCBI Taxonomy" id="2807628"/>
    <lineage>
        <taxon>Bacteria</taxon>
        <taxon>Bacillati</taxon>
        <taxon>Actinomycetota</taxon>
        <taxon>Actinomycetes</taxon>
        <taxon>Micrococcales</taxon>
        <taxon>Intrasporangiaceae</taxon>
        <taxon>Phycicoccus</taxon>
    </lineage>
</organism>
<dbReference type="Pfam" id="PF01168">
    <property type="entry name" value="Ala_racemase_N"/>
    <property type="match status" value="1"/>
</dbReference>
<comment type="similarity">
    <text evidence="4">Belongs to the alanine racemase family.</text>
</comment>
<comment type="pathway">
    <text evidence="4">Amino-acid biosynthesis; D-alanine biosynthesis; D-alanine from L-alanine: step 1/1.</text>
</comment>
<comment type="catalytic activity">
    <reaction evidence="4">
        <text>L-alanine = D-alanine</text>
        <dbReference type="Rhea" id="RHEA:20249"/>
        <dbReference type="ChEBI" id="CHEBI:57416"/>
        <dbReference type="ChEBI" id="CHEBI:57972"/>
        <dbReference type="EC" id="5.1.1.1"/>
    </reaction>
</comment>
<reference evidence="6" key="1">
    <citation type="submission" date="2021-02" db="EMBL/GenBank/DDBJ databases">
        <title>Phycicoccus sp. MQZ13P-5T, whole genome shotgun sequence.</title>
        <authorList>
            <person name="Tuo L."/>
        </authorList>
    </citation>
    <scope>NUCLEOTIDE SEQUENCE</scope>
    <source>
        <strain evidence="6">MQZ13P-5</strain>
    </source>
</reference>
<proteinExistence type="inferred from homology"/>
<keyword evidence="7" id="KW-1185">Reference proteome</keyword>
<keyword evidence="3 4" id="KW-0413">Isomerase</keyword>
<dbReference type="HAMAP" id="MF_01201">
    <property type="entry name" value="Ala_racemase"/>
    <property type="match status" value="1"/>
</dbReference>
<name>A0ABS2CQ52_9MICO</name>